<proteinExistence type="predicted"/>
<reference evidence="1 2" key="1">
    <citation type="submission" date="2016-07" db="EMBL/GenBank/DDBJ databases">
        <title>Pervasive Adenine N6-methylation of Active Genes in Fungi.</title>
        <authorList>
            <consortium name="DOE Joint Genome Institute"/>
            <person name="Mondo S.J."/>
            <person name="Dannebaum R.O."/>
            <person name="Kuo R.C."/>
            <person name="Labutti K."/>
            <person name="Haridas S."/>
            <person name="Kuo A."/>
            <person name="Salamov A."/>
            <person name="Ahrendt S.R."/>
            <person name="Lipzen A."/>
            <person name="Sullivan W."/>
            <person name="Andreopoulos W.B."/>
            <person name="Clum A."/>
            <person name="Lindquist E."/>
            <person name="Daum C."/>
            <person name="Ramamoorthy G.K."/>
            <person name="Gryganskyi A."/>
            <person name="Culley D."/>
            <person name="Magnuson J.K."/>
            <person name="James T.Y."/>
            <person name="O'Malley M.A."/>
            <person name="Stajich J.E."/>
            <person name="Spatafora J.W."/>
            <person name="Visel A."/>
            <person name="Grigoriev I.V."/>
        </authorList>
    </citation>
    <scope>NUCLEOTIDE SEQUENCE [LARGE SCALE GENOMIC DNA]</scope>
    <source>
        <strain evidence="1 2">62-1032</strain>
    </source>
</reference>
<sequence>MPRRSSRLSKKVASLPSSKPLVSGKPSLPPEILAQIIQQVAYNYFSYDLVDSVRYKTLRRLCLVSKAFLPVARSALYGVVFLEYNDGPDEEELEYEYYYALDDEFMDEPIEGDPILPPETPPFRDQALLKSLRRYPHLRPLVRQLVVTYSFKQTTDRMADAEATLGKLFQLCRRITRLGLRNGEGSYHGDTSDLAEALSWNSNIDQVEEMEMVWAGPGCASLLKATPRLRRLIFTEGVNWTSSDVLQFEPASFDFHLDSLRVDWLPEEASVDEFLLSKSRSTISSLDVRLPIFLDISADLPSLTSLNLHFQSSPLSKERLDNMIASFARFPSLRTLRLFDLALPSVEVAPLLLLLPPIIELLSIRDSAIEKDAVLQYLKELPPRQGFALELKRRMKRSREIQEACSKAGVRLG</sequence>
<evidence type="ECO:0008006" key="3">
    <source>
        <dbReference type="Google" id="ProtNLM"/>
    </source>
</evidence>
<dbReference type="AlphaFoldDB" id="A0A1Y2FYK1"/>
<evidence type="ECO:0000313" key="1">
    <source>
        <dbReference type="EMBL" id="ORY89142.1"/>
    </source>
</evidence>
<keyword evidence="2" id="KW-1185">Reference proteome</keyword>
<dbReference type="Proteomes" id="UP000193467">
    <property type="component" value="Unassembled WGS sequence"/>
</dbReference>
<dbReference type="EMBL" id="MCGR01000007">
    <property type="protein sequence ID" value="ORY89142.1"/>
    <property type="molecule type" value="Genomic_DNA"/>
</dbReference>
<dbReference type="InParanoid" id="A0A1Y2FYK1"/>
<accession>A0A1Y2FYK1</accession>
<organism evidence="1 2">
    <name type="scientific">Leucosporidium creatinivorum</name>
    <dbReference type="NCBI Taxonomy" id="106004"/>
    <lineage>
        <taxon>Eukaryota</taxon>
        <taxon>Fungi</taxon>
        <taxon>Dikarya</taxon>
        <taxon>Basidiomycota</taxon>
        <taxon>Pucciniomycotina</taxon>
        <taxon>Microbotryomycetes</taxon>
        <taxon>Leucosporidiales</taxon>
        <taxon>Leucosporidium</taxon>
    </lineage>
</organism>
<gene>
    <name evidence="1" type="ORF">BCR35DRAFT_350632</name>
</gene>
<comment type="caution">
    <text evidence="1">The sequence shown here is derived from an EMBL/GenBank/DDBJ whole genome shotgun (WGS) entry which is preliminary data.</text>
</comment>
<protein>
    <recommendedName>
        <fullName evidence="3">F-box domain-containing protein</fullName>
    </recommendedName>
</protein>
<name>A0A1Y2FYK1_9BASI</name>
<evidence type="ECO:0000313" key="2">
    <source>
        <dbReference type="Proteomes" id="UP000193467"/>
    </source>
</evidence>